<comment type="similarity">
    <text evidence="10">Belongs to the MnmG family. TrmFO subfamily.</text>
</comment>
<evidence type="ECO:0000256" key="1">
    <source>
        <dbReference type="ARBA" id="ARBA00001974"/>
    </source>
</evidence>
<dbReference type="HAMAP" id="MF_01037">
    <property type="entry name" value="TrmFO"/>
    <property type="match status" value="1"/>
</dbReference>
<name>A0A2G5K565_9RHOB</name>
<keyword evidence="13" id="KW-1185">Reference proteome</keyword>
<evidence type="ECO:0000259" key="11">
    <source>
        <dbReference type="Pfam" id="PF01134"/>
    </source>
</evidence>
<accession>A0A2G5K565</accession>
<dbReference type="PANTHER" id="PTHR11806">
    <property type="entry name" value="GLUCOSE INHIBITED DIVISION PROTEIN A"/>
    <property type="match status" value="1"/>
</dbReference>
<sequence>MTNPIHIIGGGMAGSEAAWQIVNAGIPVIIHEMRGKVETFAHQTTDLAELVCSNSFRSDDDESNAVGLLHWEMRAANSLIMEMGDAHALPAGSALAVDRDAFSAAVTDRLTNHPLVTIDRTEITQIPSDDWGQTIIATGPLTSQSLAASILKQTDQDSLAFFDAIAPIVYADSIDMSKAWMQSRYDKGDTEEERTAYLNCPMDKETYESFIDALLSAEKTEFKDWEKDTPYFDGCLPIEVMAERGRETLRFGPMKPVGLTNPHQPDIKAHAVVQLRRDNALGTLFNIVGFQTKMKYAEQARVLSMIPGLENAKFARLGGIHRNTFINSPRLLDDQMRLKSRPNIRFAGQITGVEGYVESAAMGLLAGRLAVAESLGKPLQSPLNTTAMGALITHITGGADAKTFQPMNVNFGLFPPVENIKGGRRNRATRYKAYTDRAKSDWTAWLQS</sequence>
<keyword evidence="6 10" id="KW-0819">tRNA processing</keyword>
<dbReference type="InterPro" id="IPR040131">
    <property type="entry name" value="MnmG_N"/>
</dbReference>
<dbReference type="RefSeq" id="WP_099593236.1">
    <property type="nucleotide sequence ID" value="NZ_MDGM01000012.1"/>
</dbReference>
<dbReference type="GO" id="GO:0050660">
    <property type="term" value="F:flavin adenine dinucleotide binding"/>
    <property type="evidence" value="ECO:0007669"/>
    <property type="project" value="UniProtKB-UniRule"/>
</dbReference>
<gene>
    <name evidence="10" type="primary">trmFO</name>
    <name evidence="12" type="ORF">BFP76_05670</name>
</gene>
<evidence type="ECO:0000256" key="8">
    <source>
        <dbReference type="ARBA" id="ARBA00022857"/>
    </source>
</evidence>
<evidence type="ECO:0000313" key="12">
    <source>
        <dbReference type="EMBL" id="PIB24671.1"/>
    </source>
</evidence>
<dbReference type="InterPro" id="IPR002218">
    <property type="entry name" value="MnmG-rel"/>
</dbReference>
<evidence type="ECO:0000256" key="2">
    <source>
        <dbReference type="ARBA" id="ARBA00022490"/>
    </source>
</evidence>
<feature type="domain" description="MnmG N-terminal" evidence="11">
    <location>
        <begin position="5"/>
        <end position="377"/>
    </location>
</feature>
<reference evidence="12 13" key="1">
    <citation type="submission" date="2016-08" db="EMBL/GenBank/DDBJ databases">
        <title>Draft genome of Amylibacter sp. strain 4G11.</title>
        <authorList>
            <person name="Wong S.-K."/>
            <person name="Hamasaki K."/>
            <person name="Yoshizawa S."/>
        </authorList>
    </citation>
    <scope>NUCLEOTIDE SEQUENCE [LARGE SCALE GENOMIC DNA]</scope>
    <source>
        <strain evidence="12 13">4G11</strain>
    </source>
</reference>
<evidence type="ECO:0000256" key="10">
    <source>
        <dbReference type="HAMAP-Rule" id="MF_01037"/>
    </source>
</evidence>
<dbReference type="GO" id="GO:0002098">
    <property type="term" value="P:tRNA wobble uridine modification"/>
    <property type="evidence" value="ECO:0007669"/>
    <property type="project" value="TreeGrafter"/>
</dbReference>
<dbReference type="EMBL" id="MDGM01000012">
    <property type="protein sequence ID" value="PIB24671.1"/>
    <property type="molecule type" value="Genomic_DNA"/>
</dbReference>
<keyword evidence="8 10" id="KW-0521">NADP</keyword>
<feature type="binding site" evidence="10">
    <location>
        <begin position="9"/>
        <end position="14"/>
    </location>
    <ligand>
        <name>FAD</name>
        <dbReference type="ChEBI" id="CHEBI:57692"/>
    </ligand>
</feature>
<dbReference type="InterPro" id="IPR004417">
    <property type="entry name" value="TrmFO"/>
</dbReference>
<evidence type="ECO:0000256" key="9">
    <source>
        <dbReference type="ARBA" id="ARBA00023027"/>
    </source>
</evidence>
<dbReference type="Pfam" id="PF01134">
    <property type="entry name" value="GIDA"/>
    <property type="match status" value="1"/>
</dbReference>
<dbReference type="NCBIfam" id="TIGR00137">
    <property type="entry name" value="gid_trmFO"/>
    <property type="match status" value="1"/>
</dbReference>
<dbReference type="AlphaFoldDB" id="A0A2G5K565"/>
<dbReference type="Gene3D" id="3.50.50.60">
    <property type="entry name" value="FAD/NAD(P)-binding domain"/>
    <property type="match status" value="2"/>
</dbReference>
<evidence type="ECO:0000256" key="4">
    <source>
        <dbReference type="ARBA" id="ARBA00022630"/>
    </source>
</evidence>
<dbReference type="NCBIfam" id="NF003739">
    <property type="entry name" value="PRK05335.1"/>
    <property type="match status" value="1"/>
</dbReference>
<dbReference type="PANTHER" id="PTHR11806:SF2">
    <property type="entry name" value="METHYLENETETRAHYDROFOLATE--TRNA-(URACIL-5-)-METHYLTRANSFERASE TRMFO"/>
    <property type="match status" value="1"/>
</dbReference>
<evidence type="ECO:0000256" key="7">
    <source>
        <dbReference type="ARBA" id="ARBA00022827"/>
    </source>
</evidence>
<dbReference type="GO" id="GO:0005829">
    <property type="term" value="C:cytosol"/>
    <property type="evidence" value="ECO:0007669"/>
    <property type="project" value="TreeGrafter"/>
</dbReference>
<keyword evidence="7 10" id="KW-0274">FAD</keyword>
<keyword evidence="3 10" id="KW-0489">Methyltransferase</keyword>
<comment type="catalytic activity">
    <reaction evidence="10">
        <text>uridine(54) in tRNA + (6R)-5,10-methylene-5,6,7,8-tetrahydrofolate + NADH + H(+) = 5-methyluridine(54) in tRNA + (6S)-5,6,7,8-tetrahydrofolate + NAD(+)</text>
        <dbReference type="Rhea" id="RHEA:16873"/>
        <dbReference type="Rhea" id="RHEA-COMP:10167"/>
        <dbReference type="Rhea" id="RHEA-COMP:10193"/>
        <dbReference type="ChEBI" id="CHEBI:15378"/>
        <dbReference type="ChEBI" id="CHEBI:15636"/>
        <dbReference type="ChEBI" id="CHEBI:57453"/>
        <dbReference type="ChEBI" id="CHEBI:57540"/>
        <dbReference type="ChEBI" id="CHEBI:57945"/>
        <dbReference type="ChEBI" id="CHEBI:65315"/>
        <dbReference type="ChEBI" id="CHEBI:74447"/>
        <dbReference type="EC" id="2.1.1.74"/>
    </reaction>
</comment>
<evidence type="ECO:0000256" key="6">
    <source>
        <dbReference type="ARBA" id="ARBA00022694"/>
    </source>
</evidence>
<comment type="caution">
    <text evidence="12">The sequence shown here is derived from an EMBL/GenBank/DDBJ whole genome shotgun (WGS) entry which is preliminary data.</text>
</comment>
<evidence type="ECO:0000313" key="13">
    <source>
        <dbReference type="Proteomes" id="UP000231516"/>
    </source>
</evidence>
<comment type="subcellular location">
    <subcellularLocation>
        <location evidence="10">Cytoplasm</location>
    </subcellularLocation>
</comment>
<organism evidence="12 13">
    <name type="scientific">Paramylibacter kogurei</name>
    <dbReference type="NCBI Taxonomy" id="1889778"/>
    <lineage>
        <taxon>Bacteria</taxon>
        <taxon>Pseudomonadati</taxon>
        <taxon>Pseudomonadota</taxon>
        <taxon>Alphaproteobacteria</taxon>
        <taxon>Rhodobacterales</taxon>
        <taxon>Paracoccaceae</taxon>
        <taxon>Paramylibacter</taxon>
    </lineage>
</organism>
<protein>
    <recommendedName>
        <fullName evidence="10">Methylenetetrahydrofolate--tRNA-(uracil-5-)-methyltransferase TrmFO</fullName>
        <ecNumber evidence="10">2.1.1.74</ecNumber>
    </recommendedName>
    <alternativeName>
        <fullName evidence="10">Folate-dependent tRNA (uracil-5-)-methyltransferase</fullName>
    </alternativeName>
    <alternativeName>
        <fullName evidence="10">Folate-dependent tRNA(M-5-U54)-methyltransferase</fullName>
    </alternativeName>
</protein>
<dbReference type="SUPFAM" id="SSF51905">
    <property type="entry name" value="FAD/NAD(P)-binding domain"/>
    <property type="match status" value="1"/>
</dbReference>
<comment type="catalytic activity">
    <reaction evidence="10">
        <text>uridine(54) in tRNA + (6R)-5,10-methylene-5,6,7,8-tetrahydrofolate + NADPH + H(+) = 5-methyluridine(54) in tRNA + (6S)-5,6,7,8-tetrahydrofolate + NADP(+)</text>
        <dbReference type="Rhea" id="RHEA:62372"/>
        <dbReference type="Rhea" id="RHEA-COMP:10167"/>
        <dbReference type="Rhea" id="RHEA-COMP:10193"/>
        <dbReference type="ChEBI" id="CHEBI:15378"/>
        <dbReference type="ChEBI" id="CHEBI:15636"/>
        <dbReference type="ChEBI" id="CHEBI:57453"/>
        <dbReference type="ChEBI" id="CHEBI:57783"/>
        <dbReference type="ChEBI" id="CHEBI:58349"/>
        <dbReference type="ChEBI" id="CHEBI:65315"/>
        <dbReference type="ChEBI" id="CHEBI:74447"/>
        <dbReference type="EC" id="2.1.1.74"/>
    </reaction>
</comment>
<keyword evidence="9 10" id="KW-0520">NAD</keyword>
<comment type="function">
    <text evidence="10">Catalyzes the folate-dependent formation of 5-methyl-uridine at position 54 (M-5-U54) in all tRNAs.</text>
</comment>
<keyword evidence="2 10" id="KW-0963">Cytoplasm</keyword>
<keyword evidence="5 10" id="KW-0808">Transferase</keyword>
<keyword evidence="4 10" id="KW-0285">Flavoprotein</keyword>
<dbReference type="EC" id="2.1.1.74" evidence="10"/>
<evidence type="ECO:0000256" key="5">
    <source>
        <dbReference type="ARBA" id="ARBA00022679"/>
    </source>
</evidence>
<dbReference type="GO" id="GO:0030488">
    <property type="term" value="P:tRNA methylation"/>
    <property type="evidence" value="ECO:0007669"/>
    <property type="project" value="TreeGrafter"/>
</dbReference>
<comment type="cofactor">
    <cofactor evidence="1 10">
        <name>FAD</name>
        <dbReference type="ChEBI" id="CHEBI:57692"/>
    </cofactor>
</comment>
<evidence type="ECO:0000256" key="3">
    <source>
        <dbReference type="ARBA" id="ARBA00022603"/>
    </source>
</evidence>
<dbReference type="Proteomes" id="UP000231516">
    <property type="component" value="Unassembled WGS sequence"/>
</dbReference>
<dbReference type="InterPro" id="IPR036188">
    <property type="entry name" value="FAD/NAD-bd_sf"/>
</dbReference>
<dbReference type="GO" id="GO:0047151">
    <property type="term" value="F:tRNA (uracil(54)-C5)-methyltransferase activity, 5,10-methylenetetrahydrofolate-dependent"/>
    <property type="evidence" value="ECO:0007669"/>
    <property type="project" value="UniProtKB-UniRule"/>
</dbReference>
<dbReference type="OrthoDB" id="9803114at2"/>
<proteinExistence type="inferred from homology"/>